<keyword evidence="4" id="KW-0732">Signal</keyword>
<evidence type="ECO:0000256" key="4">
    <source>
        <dbReference type="SAM" id="SignalP"/>
    </source>
</evidence>
<evidence type="ECO:0000256" key="2">
    <source>
        <dbReference type="ARBA" id="ARBA00023180"/>
    </source>
</evidence>
<name>A0A1Q3FRJ3_CULTA</name>
<comment type="similarity">
    <text evidence="3">Belongs to the peptidase S1 family. CLIP subfamily.</text>
</comment>
<dbReference type="PANTHER" id="PTHR24256">
    <property type="entry name" value="TRYPTASE-RELATED"/>
    <property type="match status" value="1"/>
</dbReference>
<dbReference type="Pfam" id="PF00089">
    <property type="entry name" value="Trypsin"/>
    <property type="match status" value="1"/>
</dbReference>
<dbReference type="InterPro" id="IPR001314">
    <property type="entry name" value="Peptidase_S1A"/>
</dbReference>
<dbReference type="SMART" id="SM00020">
    <property type="entry name" value="Tryp_SPc"/>
    <property type="match status" value="1"/>
</dbReference>
<keyword evidence="2" id="KW-0325">Glycoprotein</keyword>
<dbReference type="PROSITE" id="PS50240">
    <property type="entry name" value="TRYPSIN_DOM"/>
    <property type="match status" value="1"/>
</dbReference>
<dbReference type="AlphaFoldDB" id="A0A1Q3FRJ3"/>
<dbReference type="SUPFAM" id="SSF50494">
    <property type="entry name" value="Trypsin-like serine proteases"/>
    <property type="match status" value="1"/>
</dbReference>
<dbReference type="InterPro" id="IPR043504">
    <property type="entry name" value="Peptidase_S1_PA_chymotrypsin"/>
</dbReference>
<evidence type="ECO:0000256" key="1">
    <source>
        <dbReference type="ARBA" id="ARBA00023157"/>
    </source>
</evidence>
<dbReference type="EMBL" id="GFDL01004841">
    <property type="protein sequence ID" value="JAV30204.1"/>
    <property type="molecule type" value="Transcribed_RNA"/>
</dbReference>
<dbReference type="GO" id="GO:0004252">
    <property type="term" value="F:serine-type endopeptidase activity"/>
    <property type="evidence" value="ECO:0007669"/>
    <property type="project" value="InterPro"/>
</dbReference>
<sequence length="241" mass="25174">MANKLFALLFCALLGIVTVECIVGGHSSLPDAAPFVVSIQHPTHVCGGVLVKGTWVLTTASCVNDKAVGDLKVLAGSHRLLTNMDRVAVSAKKVHASYNPTSGINNVALLQLAKDVTSTRVAAVTLNDVAVTSGLPTVFYGWGSLRYGSPARSNELQTLFQKTLSAADCGQKIAGLPTGFICAQIQRGQAACSKDEGGPLIAYGTKKLIGIYDHGTQCSGNAPDVFVDVRSFSAWINANAV</sequence>
<keyword evidence="1" id="KW-1015">Disulfide bond</keyword>
<dbReference type="FunFam" id="2.40.10.10:FF:000068">
    <property type="entry name" value="transmembrane protease serine 2"/>
    <property type="match status" value="1"/>
</dbReference>
<dbReference type="InterPro" id="IPR001254">
    <property type="entry name" value="Trypsin_dom"/>
</dbReference>
<reference evidence="6" key="1">
    <citation type="submission" date="2017-01" db="EMBL/GenBank/DDBJ databases">
        <title>A deep insight into the sialotranscriptome of adult male and female Cluex tarsalis mosquitoes.</title>
        <authorList>
            <person name="Ribeiro J.M."/>
            <person name="Moreira F."/>
            <person name="Bernard K.A."/>
            <person name="Calvo E."/>
        </authorList>
    </citation>
    <scope>NUCLEOTIDE SEQUENCE</scope>
    <source>
        <strain evidence="6">Kern County</strain>
        <tissue evidence="6">Salivary glands</tissue>
    </source>
</reference>
<evidence type="ECO:0000313" key="6">
    <source>
        <dbReference type="EMBL" id="JAV30204.1"/>
    </source>
</evidence>
<evidence type="ECO:0000259" key="5">
    <source>
        <dbReference type="PROSITE" id="PS50240"/>
    </source>
</evidence>
<protein>
    <submittedName>
        <fullName evidence="6">Putative chymotrypsin 1</fullName>
    </submittedName>
</protein>
<dbReference type="PRINTS" id="PR00722">
    <property type="entry name" value="CHYMOTRYPSIN"/>
</dbReference>
<dbReference type="InterPro" id="IPR009003">
    <property type="entry name" value="Peptidase_S1_PA"/>
</dbReference>
<dbReference type="CDD" id="cd00190">
    <property type="entry name" value="Tryp_SPc"/>
    <property type="match status" value="1"/>
</dbReference>
<dbReference type="InterPro" id="IPR051487">
    <property type="entry name" value="Ser/Thr_Proteases_Immune/Dev"/>
</dbReference>
<organism evidence="6">
    <name type="scientific">Culex tarsalis</name>
    <name type="common">Encephalitis mosquito</name>
    <dbReference type="NCBI Taxonomy" id="7177"/>
    <lineage>
        <taxon>Eukaryota</taxon>
        <taxon>Metazoa</taxon>
        <taxon>Ecdysozoa</taxon>
        <taxon>Arthropoda</taxon>
        <taxon>Hexapoda</taxon>
        <taxon>Insecta</taxon>
        <taxon>Pterygota</taxon>
        <taxon>Neoptera</taxon>
        <taxon>Endopterygota</taxon>
        <taxon>Diptera</taxon>
        <taxon>Nematocera</taxon>
        <taxon>Culicoidea</taxon>
        <taxon>Culicidae</taxon>
        <taxon>Culicinae</taxon>
        <taxon>Culicini</taxon>
        <taxon>Culex</taxon>
        <taxon>Culex</taxon>
    </lineage>
</organism>
<feature type="domain" description="Peptidase S1" evidence="5">
    <location>
        <begin position="22"/>
        <end position="241"/>
    </location>
</feature>
<proteinExistence type="inferred from homology"/>
<dbReference type="GO" id="GO:0006508">
    <property type="term" value="P:proteolysis"/>
    <property type="evidence" value="ECO:0007669"/>
    <property type="project" value="InterPro"/>
</dbReference>
<evidence type="ECO:0000256" key="3">
    <source>
        <dbReference type="ARBA" id="ARBA00024195"/>
    </source>
</evidence>
<feature type="signal peptide" evidence="4">
    <location>
        <begin position="1"/>
        <end position="21"/>
    </location>
</feature>
<dbReference type="Gene3D" id="2.40.10.10">
    <property type="entry name" value="Trypsin-like serine proteases"/>
    <property type="match status" value="1"/>
</dbReference>
<feature type="chain" id="PRO_5012862994" evidence="4">
    <location>
        <begin position="22"/>
        <end position="241"/>
    </location>
</feature>
<accession>A0A1Q3FRJ3</accession>